<name>A0ABU5RH93_9PSEU</name>
<reference evidence="2 3" key="1">
    <citation type="submission" date="2023-12" db="EMBL/GenBank/DDBJ databases">
        <title>Amycolatopsis sp. V23-08.</title>
        <authorList>
            <person name="Somphong A."/>
        </authorList>
    </citation>
    <scope>NUCLEOTIDE SEQUENCE [LARGE SCALE GENOMIC DNA]</scope>
    <source>
        <strain evidence="2 3">V23-08</strain>
    </source>
</reference>
<dbReference type="InterPro" id="IPR057326">
    <property type="entry name" value="KR_dom"/>
</dbReference>
<evidence type="ECO:0000259" key="1">
    <source>
        <dbReference type="SMART" id="SM00822"/>
    </source>
</evidence>
<dbReference type="PANTHER" id="PTHR44656">
    <property type="entry name" value="DEHYDROGENASE/REDUCTASE SDR FAMILY MEMBER 12"/>
    <property type="match status" value="1"/>
</dbReference>
<dbReference type="InterPro" id="IPR002347">
    <property type="entry name" value="SDR_fam"/>
</dbReference>
<dbReference type="SUPFAM" id="SSF51735">
    <property type="entry name" value="NAD(P)-binding Rossmann-fold domains"/>
    <property type="match status" value="1"/>
</dbReference>
<dbReference type="EMBL" id="JAYFSI010000011">
    <property type="protein sequence ID" value="MEA5364959.1"/>
    <property type="molecule type" value="Genomic_DNA"/>
</dbReference>
<dbReference type="InterPro" id="IPR052992">
    <property type="entry name" value="SDR_member_12"/>
</dbReference>
<keyword evidence="3" id="KW-1185">Reference proteome</keyword>
<evidence type="ECO:0000313" key="3">
    <source>
        <dbReference type="Proteomes" id="UP001304298"/>
    </source>
</evidence>
<dbReference type="InterPro" id="IPR036291">
    <property type="entry name" value="NAD(P)-bd_dom_sf"/>
</dbReference>
<dbReference type="Gene3D" id="3.40.50.720">
    <property type="entry name" value="NAD(P)-binding Rossmann-like Domain"/>
    <property type="match status" value="1"/>
</dbReference>
<dbReference type="Pfam" id="PF00106">
    <property type="entry name" value="adh_short"/>
    <property type="match status" value="1"/>
</dbReference>
<dbReference type="PANTHER" id="PTHR44656:SF7">
    <property type="entry name" value="DEHYDROGENASE_REDUCTASE SDR FAMILY MEMBER 12"/>
    <property type="match status" value="1"/>
</dbReference>
<dbReference type="Proteomes" id="UP001304298">
    <property type="component" value="Unassembled WGS sequence"/>
</dbReference>
<dbReference type="PRINTS" id="PR00081">
    <property type="entry name" value="GDHRDH"/>
</dbReference>
<dbReference type="RefSeq" id="WP_323333123.1">
    <property type="nucleotide sequence ID" value="NZ_JAYFSI010000011.1"/>
</dbReference>
<proteinExistence type="predicted"/>
<dbReference type="SMART" id="SM00822">
    <property type="entry name" value="PKS_KR"/>
    <property type="match status" value="1"/>
</dbReference>
<comment type="caution">
    <text evidence="2">The sequence shown here is derived from an EMBL/GenBank/DDBJ whole genome shotgun (WGS) entry which is preliminary data.</text>
</comment>
<organism evidence="2 3">
    <name type="scientific">Amycolatopsis heterodermiae</name>
    <dbReference type="NCBI Taxonomy" id="3110235"/>
    <lineage>
        <taxon>Bacteria</taxon>
        <taxon>Bacillati</taxon>
        <taxon>Actinomycetota</taxon>
        <taxon>Actinomycetes</taxon>
        <taxon>Pseudonocardiales</taxon>
        <taxon>Pseudonocardiaceae</taxon>
        <taxon>Amycolatopsis</taxon>
    </lineage>
</organism>
<gene>
    <name evidence="2" type="ORF">VA596_35875</name>
</gene>
<sequence length="308" mass="33198">MIAPLIDVVLDRTATGYTRFGYLLRRPHWRSGDPAPGSLKGKVALVTGAGSGLGQACAVELARLGASVVMLVRDLGRGEPARDDVLARVPGADVRLAQCDLSSLASVRACAPEFARVDVLIHNAGTLPPERTETEDGHEVTLATHVLGPLLLTELLRPALGDGRVIFMSSGGMYTQALAADDPEYRSGTYRGAVAYARTKRMQVELTPLLAQRWGLAVHSCHPGWADTPGLSSSLPAFRRLTRPFLRTAAQGADTAVWLAATEPPPPAGRFWHDRRPRPEHLLPRTRPSEAQVRELLAYCLEAVGETP</sequence>
<accession>A0ABU5RH93</accession>
<protein>
    <submittedName>
        <fullName evidence="2">SDR family NAD(P)-dependent oxidoreductase</fullName>
    </submittedName>
</protein>
<feature type="domain" description="Ketoreductase" evidence="1">
    <location>
        <begin position="42"/>
        <end position="199"/>
    </location>
</feature>
<evidence type="ECO:0000313" key="2">
    <source>
        <dbReference type="EMBL" id="MEA5364959.1"/>
    </source>
</evidence>